<gene>
    <name evidence="3" type="ORF">ABWT76_004823</name>
</gene>
<dbReference type="AlphaFoldDB" id="A0AAU8JC22"/>
<feature type="region of interest" description="Disordered" evidence="2">
    <location>
        <begin position="115"/>
        <end position="163"/>
    </location>
</feature>
<protein>
    <submittedName>
        <fullName evidence="3">Uncharacterized protein</fullName>
    </submittedName>
</protein>
<feature type="compositionally biased region" description="Polar residues" evidence="2">
    <location>
        <begin position="115"/>
        <end position="133"/>
    </location>
</feature>
<reference evidence="3" key="1">
    <citation type="submission" date="2024-07" db="EMBL/GenBank/DDBJ databases">
        <authorList>
            <person name="Kim Y.J."/>
            <person name="Jeong J.Y."/>
        </authorList>
    </citation>
    <scope>NUCLEOTIDE SEQUENCE</scope>
    <source>
        <strain evidence="3">GIHE-MW2</strain>
    </source>
</reference>
<name>A0AAU8JC22_9CYAN</name>
<proteinExistence type="predicted"/>
<evidence type="ECO:0000256" key="2">
    <source>
        <dbReference type="SAM" id="MobiDB-lite"/>
    </source>
</evidence>
<feature type="compositionally biased region" description="Basic residues" evidence="2">
    <location>
        <begin position="9"/>
        <end position="35"/>
    </location>
</feature>
<feature type="region of interest" description="Disordered" evidence="2">
    <location>
        <begin position="1"/>
        <end position="37"/>
    </location>
</feature>
<dbReference type="EMBL" id="CP159837">
    <property type="protein sequence ID" value="XCM36090.1"/>
    <property type="molecule type" value="Genomic_DNA"/>
</dbReference>
<keyword evidence="1" id="KW-0175">Coiled coil</keyword>
<feature type="coiled-coil region" evidence="1">
    <location>
        <begin position="72"/>
        <end position="99"/>
    </location>
</feature>
<evidence type="ECO:0000256" key="1">
    <source>
        <dbReference type="SAM" id="Coils"/>
    </source>
</evidence>
<accession>A0AAU8JC22</accession>
<organism evidence="3">
    <name type="scientific">Planktothricoides raciborskii GIHE-MW2</name>
    <dbReference type="NCBI Taxonomy" id="2792601"/>
    <lineage>
        <taxon>Bacteria</taxon>
        <taxon>Bacillati</taxon>
        <taxon>Cyanobacteriota</taxon>
        <taxon>Cyanophyceae</taxon>
        <taxon>Oscillatoriophycideae</taxon>
        <taxon>Oscillatoriales</taxon>
        <taxon>Oscillatoriaceae</taxon>
        <taxon>Planktothricoides</taxon>
    </lineage>
</organism>
<dbReference type="RefSeq" id="WP_054464137.1">
    <property type="nucleotide sequence ID" value="NZ_CP159837.1"/>
</dbReference>
<evidence type="ECO:0000313" key="3">
    <source>
        <dbReference type="EMBL" id="XCM36090.1"/>
    </source>
</evidence>
<sequence length="163" mass="18549">MNSIQVSRTHLKSATRDRSRHNASVRRQPTPKRKLSANPNRAIAVETSVKLVVNLAISVVAISTLAQLIPSCKEQQQKLQEITQEVQRTEARVQRLRSEFSHNFDPQQTQKIMQEQTELQDPQQLQIVWQDNHPSTREAPKRQIPKKPVNSLPSDPRATALAP</sequence>